<accession>A0A2P2PNC0</accession>
<evidence type="ECO:0000256" key="1">
    <source>
        <dbReference type="ARBA" id="ARBA00006643"/>
    </source>
</evidence>
<dbReference type="AlphaFoldDB" id="A0A2P2PNC0"/>
<sequence length="144" mass="16599">MKDKGIKKNPACSWIEVKNVVHTFVAGDESHPSYYKIKEALNAILEKMELEGYIPDTTEVLHDVEEEQKKYLLFSHSERLAIAFGIISTPAGRTIRVTKNIRICTDCHTAIKFVSRIVEREIIVRDNSRFHHFKDGKCSCGDYW</sequence>
<organism evidence="3">
    <name type="scientific">Rhizophora mucronata</name>
    <name type="common">Asiatic mangrove</name>
    <dbReference type="NCBI Taxonomy" id="61149"/>
    <lineage>
        <taxon>Eukaryota</taxon>
        <taxon>Viridiplantae</taxon>
        <taxon>Streptophyta</taxon>
        <taxon>Embryophyta</taxon>
        <taxon>Tracheophyta</taxon>
        <taxon>Spermatophyta</taxon>
        <taxon>Magnoliopsida</taxon>
        <taxon>eudicotyledons</taxon>
        <taxon>Gunneridae</taxon>
        <taxon>Pentapetalae</taxon>
        <taxon>rosids</taxon>
        <taxon>fabids</taxon>
        <taxon>Malpighiales</taxon>
        <taxon>Rhizophoraceae</taxon>
        <taxon>Rhizophora</taxon>
    </lineage>
</organism>
<name>A0A2P2PNC0_RHIMU</name>
<proteinExistence type="inferred from homology"/>
<evidence type="ECO:0000259" key="2">
    <source>
        <dbReference type="Pfam" id="PF14432"/>
    </source>
</evidence>
<comment type="similarity">
    <text evidence="1">Belongs to the PPR family. PCMP-H subfamily.</text>
</comment>
<evidence type="ECO:0000313" key="3">
    <source>
        <dbReference type="EMBL" id="MBX56270.1"/>
    </source>
</evidence>
<protein>
    <recommendedName>
        <fullName evidence="2">DYW domain-containing protein</fullName>
    </recommendedName>
</protein>
<reference evidence="3" key="1">
    <citation type="submission" date="2018-02" db="EMBL/GenBank/DDBJ databases">
        <title>Rhizophora mucronata_Transcriptome.</title>
        <authorList>
            <person name="Meera S.P."/>
            <person name="Sreeshan A."/>
            <person name="Augustine A."/>
        </authorList>
    </citation>
    <scope>NUCLEOTIDE SEQUENCE</scope>
    <source>
        <tissue evidence="3">Leaf</tissue>
    </source>
</reference>
<feature type="domain" description="DYW" evidence="2">
    <location>
        <begin position="52"/>
        <end position="144"/>
    </location>
</feature>
<dbReference type="GO" id="GO:0008270">
    <property type="term" value="F:zinc ion binding"/>
    <property type="evidence" value="ECO:0007669"/>
    <property type="project" value="InterPro"/>
</dbReference>
<dbReference type="Pfam" id="PF14432">
    <property type="entry name" value="DYW_deaminase"/>
    <property type="match status" value="1"/>
</dbReference>
<dbReference type="InterPro" id="IPR032867">
    <property type="entry name" value="DYW_dom"/>
</dbReference>
<dbReference type="EMBL" id="GGEC01075786">
    <property type="protein sequence ID" value="MBX56270.1"/>
    <property type="molecule type" value="Transcribed_RNA"/>
</dbReference>
<dbReference type="Pfam" id="PF20430">
    <property type="entry name" value="Eplus_motif"/>
    <property type="match status" value="1"/>
</dbReference>
<dbReference type="InterPro" id="IPR046849">
    <property type="entry name" value="E2_motif"/>
</dbReference>